<keyword evidence="5" id="KW-0479">Metal-binding</keyword>
<dbReference type="InterPro" id="IPR029060">
    <property type="entry name" value="PIN-like_dom_sf"/>
</dbReference>
<dbReference type="GO" id="GO:0046872">
    <property type="term" value="F:metal ion binding"/>
    <property type="evidence" value="ECO:0007669"/>
    <property type="project" value="UniProtKB-KW"/>
</dbReference>
<dbReference type="InterPro" id="IPR006086">
    <property type="entry name" value="XPG-I_dom"/>
</dbReference>
<evidence type="ECO:0000256" key="2">
    <source>
        <dbReference type="ARBA" id="ARBA00004123"/>
    </source>
</evidence>
<keyword evidence="4" id="KW-0540">Nuclease</keyword>
<comment type="caution">
    <text evidence="17">The sequence shown here is derived from an EMBL/GenBank/DDBJ whole genome shotgun (WGS) entry which is preliminary data.</text>
</comment>
<evidence type="ECO:0000256" key="1">
    <source>
        <dbReference type="ARBA" id="ARBA00001946"/>
    </source>
</evidence>
<reference evidence="17 18" key="1">
    <citation type="submission" date="2018-08" db="EMBL/GenBank/DDBJ databases">
        <title>Genome and evolution of the arbuscular mycorrhizal fungus Diversispora epigaea (formerly Glomus versiforme) and its bacterial endosymbionts.</title>
        <authorList>
            <person name="Sun X."/>
            <person name="Fei Z."/>
            <person name="Harrison M."/>
        </authorList>
    </citation>
    <scope>NUCLEOTIDE SEQUENCE [LARGE SCALE GENOMIC DNA]</scope>
    <source>
        <strain evidence="17 18">IT104</strain>
    </source>
</reference>
<dbReference type="OrthoDB" id="26491at2759"/>
<dbReference type="GO" id="GO:0005634">
    <property type="term" value="C:nucleus"/>
    <property type="evidence" value="ECO:0007669"/>
    <property type="project" value="UniProtKB-SubCell"/>
</dbReference>
<dbReference type="SUPFAM" id="SSF47807">
    <property type="entry name" value="5' to 3' exonuclease, C-terminal subdomain"/>
    <property type="match status" value="1"/>
</dbReference>
<dbReference type="InterPro" id="IPR008918">
    <property type="entry name" value="HhH2"/>
</dbReference>
<evidence type="ECO:0000256" key="10">
    <source>
        <dbReference type="ARBA" id="ARBA00022881"/>
    </source>
</evidence>
<dbReference type="PROSITE" id="PS00841">
    <property type="entry name" value="XPG_1"/>
    <property type="match status" value="1"/>
</dbReference>
<dbReference type="FunFam" id="1.10.150.20:FF:000011">
    <property type="entry name" value="exonuclease 1"/>
    <property type="match status" value="1"/>
</dbReference>
<keyword evidence="12" id="KW-0234">DNA repair</keyword>
<gene>
    <name evidence="17" type="ORF">Glove_16g90</name>
</gene>
<dbReference type="CDD" id="cd09908">
    <property type="entry name" value="H3TH_EXO1"/>
    <property type="match status" value="1"/>
</dbReference>
<dbReference type="SUPFAM" id="SSF88723">
    <property type="entry name" value="PIN domain-like"/>
    <property type="match status" value="1"/>
</dbReference>
<comment type="similarity">
    <text evidence="3">Belongs to the XPG/RAD2 endonuclease family. EXO1 subfamily.</text>
</comment>
<keyword evidence="18" id="KW-1185">Reference proteome</keyword>
<dbReference type="SMART" id="SM00485">
    <property type="entry name" value="XPGN"/>
    <property type="match status" value="1"/>
</dbReference>
<dbReference type="InterPro" id="IPR019974">
    <property type="entry name" value="XPG_CS"/>
</dbReference>
<dbReference type="InterPro" id="IPR037315">
    <property type="entry name" value="EXO1_H3TH"/>
</dbReference>
<accession>A0A397JY33</accession>
<name>A0A397JY33_9GLOM</name>
<evidence type="ECO:0000313" key="18">
    <source>
        <dbReference type="Proteomes" id="UP000266861"/>
    </source>
</evidence>
<keyword evidence="13" id="KW-0539">Nucleus</keyword>
<dbReference type="AlphaFoldDB" id="A0A397JY33"/>
<keyword evidence="7" id="KW-0378">Hydrolase</keyword>
<dbReference type="GO" id="GO:0006281">
    <property type="term" value="P:DNA repair"/>
    <property type="evidence" value="ECO:0007669"/>
    <property type="project" value="UniProtKB-KW"/>
</dbReference>
<keyword evidence="6" id="KW-0227">DNA damage</keyword>
<dbReference type="PROSITE" id="PS00842">
    <property type="entry name" value="XPG_2"/>
    <property type="match status" value="1"/>
</dbReference>
<dbReference type="CDD" id="cd09857">
    <property type="entry name" value="PIN_EXO1"/>
    <property type="match status" value="1"/>
</dbReference>
<dbReference type="PROSITE" id="PS50005">
    <property type="entry name" value="TPR"/>
    <property type="match status" value="1"/>
</dbReference>
<evidence type="ECO:0000313" key="17">
    <source>
        <dbReference type="EMBL" id="RHZ89360.1"/>
    </source>
</evidence>
<evidence type="ECO:0000256" key="5">
    <source>
        <dbReference type="ARBA" id="ARBA00022723"/>
    </source>
</evidence>
<evidence type="ECO:0000256" key="3">
    <source>
        <dbReference type="ARBA" id="ARBA00010563"/>
    </source>
</evidence>
<dbReference type="GO" id="GO:0017108">
    <property type="term" value="F:5'-flap endonuclease activity"/>
    <property type="evidence" value="ECO:0007669"/>
    <property type="project" value="TreeGrafter"/>
</dbReference>
<dbReference type="Pfam" id="PF00752">
    <property type="entry name" value="XPG_N"/>
    <property type="match status" value="1"/>
</dbReference>
<proteinExistence type="inferred from homology"/>
<protein>
    <submittedName>
        <fullName evidence="17">Uncharacterized protein</fullName>
    </submittedName>
</protein>
<dbReference type="InterPro" id="IPR044752">
    <property type="entry name" value="PIN-like_EXO1"/>
</dbReference>
<dbReference type="GO" id="GO:0003677">
    <property type="term" value="F:DNA binding"/>
    <property type="evidence" value="ECO:0007669"/>
    <property type="project" value="UniProtKB-KW"/>
</dbReference>
<evidence type="ECO:0000259" key="15">
    <source>
        <dbReference type="SMART" id="SM00484"/>
    </source>
</evidence>
<evidence type="ECO:0000256" key="4">
    <source>
        <dbReference type="ARBA" id="ARBA00022722"/>
    </source>
</evidence>
<feature type="domain" description="XPG N-terminal" evidence="16">
    <location>
        <begin position="1"/>
        <end position="99"/>
    </location>
</feature>
<dbReference type="InterPro" id="IPR036279">
    <property type="entry name" value="5-3_exonuclease_C_sf"/>
</dbReference>
<dbReference type="FunFam" id="3.40.50.1010:FF:000002">
    <property type="entry name" value="Exonuclease 1, putative"/>
    <property type="match status" value="1"/>
</dbReference>
<organism evidence="17 18">
    <name type="scientific">Diversispora epigaea</name>
    <dbReference type="NCBI Taxonomy" id="1348612"/>
    <lineage>
        <taxon>Eukaryota</taxon>
        <taxon>Fungi</taxon>
        <taxon>Fungi incertae sedis</taxon>
        <taxon>Mucoromycota</taxon>
        <taxon>Glomeromycotina</taxon>
        <taxon>Glomeromycetes</taxon>
        <taxon>Diversisporales</taxon>
        <taxon>Diversisporaceae</taxon>
        <taxon>Diversispora</taxon>
    </lineage>
</organism>
<dbReference type="InterPro" id="IPR006084">
    <property type="entry name" value="XPG/Rad2"/>
</dbReference>
<dbReference type="PANTHER" id="PTHR11081">
    <property type="entry name" value="FLAP ENDONUCLEASE FAMILY MEMBER"/>
    <property type="match status" value="1"/>
</dbReference>
<comment type="cofactor">
    <cofactor evidence="1">
        <name>Mg(2+)</name>
        <dbReference type="ChEBI" id="CHEBI:18420"/>
    </cofactor>
</comment>
<keyword evidence="14" id="KW-0802">TPR repeat</keyword>
<evidence type="ECO:0000256" key="8">
    <source>
        <dbReference type="ARBA" id="ARBA00022839"/>
    </source>
</evidence>
<dbReference type="InterPro" id="IPR019734">
    <property type="entry name" value="TPR_rpt"/>
</dbReference>
<dbReference type="Pfam" id="PF00867">
    <property type="entry name" value="XPG_I"/>
    <property type="match status" value="1"/>
</dbReference>
<dbReference type="STRING" id="1348612.A0A397JY33"/>
<evidence type="ECO:0000256" key="9">
    <source>
        <dbReference type="ARBA" id="ARBA00022842"/>
    </source>
</evidence>
<keyword evidence="11" id="KW-0238">DNA-binding</keyword>
<dbReference type="InterPro" id="IPR006085">
    <property type="entry name" value="XPG_DNA_repair_N"/>
</dbReference>
<evidence type="ECO:0000256" key="6">
    <source>
        <dbReference type="ARBA" id="ARBA00022763"/>
    </source>
</evidence>
<evidence type="ECO:0000259" key="16">
    <source>
        <dbReference type="SMART" id="SM00485"/>
    </source>
</evidence>
<dbReference type="Gene3D" id="1.10.150.20">
    <property type="entry name" value="5' to 3' exonuclease, C-terminal subdomain"/>
    <property type="match status" value="1"/>
</dbReference>
<evidence type="ECO:0000256" key="11">
    <source>
        <dbReference type="ARBA" id="ARBA00023125"/>
    </source>
</evidence>
<dbReference type="EMBL" id="PQFF01000014">
    <property type="protein sequence ID" value="RHZ89360.1"/>
    <property type="molecule type" value="Genomic_DNA"/>
</dbReference>
<evidence type="ECO:0000256" key="7">
    <source>
        <dbReference type="ARBA" id="ARBA00022801"/>
    </source>
</evidence>
<dbReference type="GO" id="GO:0035312">
    <property type="term" value="F:5'-3' DNA exonuclease activity"/>
    <property type="evidence" value="ECO:0007669"/>
    <property type="project" value="InterPro"/>
</dbReference>
<dbReference type="Gene3D" id="3.40.50.1010">
    <property type="entry name" value="5'-nuclease"/>
    <property type="match status" value="1"/>
</dbReference>
<dbReference type="PRINTS" id="PR00853">
    <property type="entry name" value="XPGRADSUPER"/>
</dbReference>
<dbReference type="PANTHER" id="PTHR11081:SF65">
    <property type="entry name" value="DNA DAMAGE-INDUCIBLE PROTEIN DIN7-RELATED"/>
    <property type="match status" value="1"/>
</dbReference>
<feature type="repeat" description="TPR" evidence="14">
    <location>
        <begin position="96"/>
        <end position="129"/>
    </location>
</feature>
<comment type="subcellular location">
    <subcellularLocation>
        <location evidence="2">Nucleus</location>
    </subcellularLocation>
</comment>
<keyword evidence="8" id="KW-0269">Exonuclease</keyword>
<dbReference type="SMART" id="SM00484">
    <property type="entry name" value="XPGI"/>
    <property type="match status" value="1"/>
</dbReference>
<evidence type="ECO:0000256" key="13">
    <source>
        <dbReference type="ARBA" id="ARBA00023242"/>
    </source>
</evidence>
<keyword evidence="9" id="KW-0460">Magnesium</keyword>
<evidence type="ECO:0000256" key="14">
    <source>
        <dbReference type="PROSITE-ProRule" id="PRU00339"/>
    </source>
</evidence>
<keyword evidence="10" id="KW-0267">Excision nuclease</keyword>
<sequence length="609" mass="69670">MGINYLLRSLKSIQTKISISKYAGKTVGVDAYGWLYKGIHTCISELVQNQPTTKYVDSCMRRVKMLQSFDVRPFLVFDGGSLPAKIQTEIKRREKRQEYRKLGQELYKEGRYDEALNTLAKTVDVTPEMAYNLIQALRAENVDYVVAPYEADAQLAYLEKKNQISAIITEDSDFLVFGCKTVIYKLDSDGDGIEICRNDFGKVQELNMAGWTDKQFREMTMLSGCDYLGSISGIGLKSAYKYVKKYRSAEKVLTLLQNSGKVVIPPDYLNNFKRAELVFLYQRVFDLDTKSIVTLNPIPKELDITNNNDYIGPEIEPIIAIGIASGELDPFTKEPISKSKVLERAIVLPENSSFYFGGQIGNKSLPAKANWYSRQESPTKNDPQDTSVKLFNKRRHDESFNNYICDHNDNNNNIIINIKKYSNKKYTCAPENIESISTENSKRVKRSVNCHMYGCLKIEKKIEKNGKNMDQLKSELELDDLLNIERMFIEIGREGGITDGIKAGELEGQTLGCEKGFELLQEIGFYDGVVEMWIKILKKGWNKKSTNERLIKQLLSLRELISTFPNENQKNVEFLELLYKIRSKYKLCCSLLGVTNIQKFKKFDDNNKI</sequence>
<dbReference type="Proteomes" id="UP000266861">
    <property type="component" value="Unassembled WGS sequence"/>
</dbReference>
<feature type="domain" description="XPG-I" evidence="15">
    <location>
        <begin position="138"/>
        <end position="208"/>
    </location>
</feature>
<evidence type="ECO:0000256" key="12">
    <source>
        <dbReference type="ARBA" id="ARBA00023204"/>
    </source>
</evidence>
<dbReference type="SMART" id="SM00279">
    <property type="entry name" value="HhH2"/>
    <property type="match status" value="1"/>
</dbReference>